<dbReference type="AlphaFoldDB" id="A0AAV8UVH1"/>
<comment type="caution">
    <text evidence="2">The sequence shown here is derived from an EMBL/GenBank/DDBJ whole genome shotgun (WGS) entry which is preliminary data.</text>
</comment>
<proteinExistence type="predicted"/>
<keyword evidence="3" id="KW-1185">Reference proteome</keyword>
<evidence type="ECO:0000313" key="2">
    <source>
        <dbReference type="EMBL" id="KAJ8905548.1"/>
    </source>
</evidence>
<name>A0AAV8UVH1_9RHOD</name>
<accession>A0AAV8UVH1</accession>
<evidence type="ECO:0008006" key="4">
    <source>
        <dbReference type="Google" id="ProtNLM"/>
    </source>
</evidence>
<protein>
    <recommendedName>
        <fullName evidence="4">Secreted protein</fullName>
    </recommendedName>
</protein>
<evidence type="ECO:0000313" key="3">
    <source>
        <dbReference type="Proteomes" id="UP001157974"/>
    </source>
</evidence>
<organism evidence="2 3">
    <name type="scientific">Rhodosorus marinus</name>
    <dbReference type="NCBI Taxonomy" id="101924"/>
    <lineage>
        <taxon>Eukaryota</taxon>
        <taxon>Rhodophyta</taxon>
        <taxon>Stylonematophyceae</taxon>
        <taxon>Stylonematales</taxon>
        <taxon>Stylonemataceae</taxon>
        <taxon>Rhodosorus</taxon>
    </lineage>
</organism>
<reference evidence="2 3" key="1">
    <citation type="journal article" date="2023" name="Nat. Commun.">
        <title>Origin of minicircular mitochondrial genomes in red algae.</title>
        <authorList>
            <person name="Lee Y."/>
            <person name="Cho C.H."/>
            <person name="Lee Y.M."/>
            <person name="Park S.I."/>
            <person name="Yang J.H."/>
            <person name="West J.A."/>
            <person name="Bhattacharya D."/>
            <person name="Yoon H.S."/>
        </authorList>
    </citation>
    <scope>NUCLEOTIDE SEQUENCE [LARGE SCALE GENOMIC DNA]</scope>
    <source>
        <strain evidence="2 3">CCMP1338</strain>
        <tissue evidence="2">Whole cell</tissue>
    </source>
</reference>
<gene>
    <name evidence="2" type="ORF">NDN08_002055</name>
</gene>
<dbReference type="Proteomes" id="UP001157974">
    <property type="component" value="Unassembled WGS sequence"/>
</dbReference>
<keyword evidence="1" id="KW-0732">Signal</keyword>
<sequence>MKFGFLAICVFAVGLGLVAGLPTKAAIRNSKSDETRPYVHVDGYCVTLVDYFRERMGNMCTKSVMVNGKHCLRVKVHSTYGGIRKLRLGVKEDCRRHTGSSNKAFQFRRVAKHPISTKTVDFCFEEISNADSFSCDSTVCVAAEIHVGWGNFRATLKPEADRCALITDNAVGCSTKLTCSTDN</sequence>
<evidence type="ECO:0000256" key="1">
    <source>
        <dbReference type="SAM" id="SignalP"/>
    </source>
</evidence>
<feature type="signal peptide" evidence="1">
    <location>
        <begin position="1"/>
        <end position="20"/>
    </location>
</feature>
<feature type="chain" id="PRO_5043798824" description="Secreted protein" evidence="1">
    <location>
        <begin position="21"/>
        <end position="183"/>
    </location>
</feature>
<dbReference type="EMBL" id="JAMWBK010000004">
    <property type="protein sequence ID" value="KAJ8905548.1"/>
    <property type="molecule type" value="Genomic_DNA"/>
</dbReference>